<feature type="domain" description="Histidine kinase" evidence="14">
    <location>
        <begin position="248"/>
        <end position="460"/>
    </location>
</feature>
<comment type="catalytic activity">
    <reaction evidence="1">
        <text>ATP + protein L-histidine = ADP + protein N-phospho-L-histidine.</text>
        <dbReference type="EC" id="2.7.13.3"/>
    </reaction>
</comment>
<evidence type="ECO:0000256" key="8">
    <source>
        <dbReference type="ARBA" id="ARBA00022989"/>
    </source>
</evidence>
<evidence type="ECO:0000256" key="3">
    <source>
        <dbReference type="ARBA" id="ARBA00012438"/>
    </source>
</evidence>
<dbReference type="RefSeq" id="WP_012226991.1">
    <property type="nucleotide sequence ID" value="NZ_HG422565.1"/>
</dbReference>
<evidence type="ECO:0000256" key="7">
    <source>
        <dbReference type="ARBA" id="ARBA00022777"/>
    </source>
</evidence>
<evidence type="ECO:0000256" key="6">
    <source>
        <dbReference type="ARBA" id="ARBA00022692"/>
    </source>
</evidence>
<feature type="signal peptide" evidence="13">
    <location>
        <begin position="1"/>
        <end position="18"/>
    </location>
</feature>
<dbReference type="GO" id="GO:0000155">
    <property type="term" value="F:phosphorelay sensor kinase activity"/>
    <property type="evidence" value="ECO:0007669"/>
    <property type="project" value="InterPro"/>
</dbReference>
<dbReference type="eggNOG" id="COG2205">
    <property type="taxonomic scope" value="Bacteria"/>
</dbReference>
<dbReference type="SMART" id="SM00387">
    <property type="entry name" value="HATPase_c"/>
    <property type="match status" value="1"/>
</dbReference>
<dbReference type="CDD" id="cd00082">
    <property type="entry name" value="HisKA"/>
    <property type="match status" value="1"/>
</dbReference>
<evidence type="ECO:0000259" key="15">
    <source>
        <dbReference type="PROSITE" id="PS50885"/>
    </source>
</evidence>
<dbReference type="InterPro" id="IPR036097">
    <property type="entry name" value="HisK_dim/P_sf"/>
</dbReference>
<dbReference type="Pfam" id="PF00512">
    <property type="entry name" value="HisKA"/>
    <property type="match status" value="1"/>
</dbReference>
<dbReference type="InterPro" id="IPR003660">
    <property type="entry name" value="HAMP_dom"/>
</dbReference>
<dbReference type="OrthoDB" id="9757990at2"/>
<evidence type="ECO:0000256" key="5">
    <source>
        <dbReference type="ARBA" id="ARBA00022679"/>
    </source>
</evidence>
<dbReference type="PROSITE" id="PS50885">
    <property type="entry name" value="HAMP"/>
    <property type="match status" value="1"/>
</dbReference>
<dbReference type="Gene3D" id="6.10.340.10">
    <property type="match status" value="1"/>
</dbReference>
<dbReference type="InterPro" id="IPR003661">
    <property type="entry name" value="HisK_dim/P_dom"/>
</dbReference>
<dbReference type="SMART" id="SM00388">
    <property type="entry name" value="HisKA"/>
    <property type="match status" value="1"/>
</dbReference>
<keyword evidence="10 12" id="KW-0472">Membrane</keyword>
<dbReference type="InterPro" id="IPR005467">
    <property type="entry name" value="His_kinase_dom"/>
</dbReference>
<comment type="subcellular location">
    <subcellularLocation>
        <location evidence="2">Cell membrane</location>
    </subcellularLocation>
</comment>
<evidence type="ECO:0000256" key="2">
    <source>
        <dbReference type="ARBA" id="ARBA00004236"/>
    </source>
</evidence>
<keyword evidence="5" id="KW-0808">Transferase</keyword>
<evidence type="ECO:0000259" key="14">
    <source>
        <dbReference type="PROSITE" id="PS50109"/>
    </source>
</evidence>
<keyword evidence="9" id="KW-0902">Two-component regulatory system</keyword>
<dbReference type="SUPFAM" id="SSF55874">
    <property type="entry name" value="ATPase domain of HSP90 chaperone/DNA topoisomerase II/histidine kinase"/>
    <property type="match status" value="1"/>
</dbReference>
<keyword evidence="4" id="KW-0597">Phosphoprotein</keyword>
<evidence type="ECO:0000256" key="10">
    <source>
        <dbReference type="ARBA" id="ARBA00023136"/>
    </source>
</evidence>
<dbReference type="EMBL" id="CANL01000023">
    <property type="protein sequence ID" value="CCM63816.1"/>
    <property type="molecule type" value="Genomic_DNA"/>
</dbReference>
<dbReference type="HOGENOM" id="CLU_000445_89_6_11"/>
<dbReference type="Gene3D" id="3.30.565.10">
    <property type="entry name" value="Histidine kinase-like ATPase, C-terminal domain"/>
    <property type="match status" value="1"/>
</dbReference>
<sequence>MSLRLKLALLSAALVALAVSVVTFTSSTLIGNRLDQEVDRSLVDAATRAETLVPGRGRPSRPRPAPPQGLQLGPVGVALLSDRGEVSSSFGFEVNSITDGDRALARLEGAGDPRRPGRATTGVFSTRSVESGEVRALTVPLPGTGAIVAERSLDEVRSVTGDLRRRSALVGALVVAAAAALGWWLTRRATGSLDRLRLATRELAATGQLSEPLPAAGSDEVGQLAGSFSTMVTELEASRAQQRALVEDAGHELRTPLTSLRLNLEVLARYPELPEAERAPLLADLDAEVTELSKLTNEIVELATDRHDATIPAELDLARLAERVARRARRRTGREVLVEADAVTAWGSPAQVERAMANLVDNALKFSNAGSASPTLTVRSAPVDGGGPDESAHGTVLIEVTDHGPGIPPEDLPFVFERFHRSKAARAAPGSGLGLAIVASVAAGLGGTTWARNNPNSGSTGGSTGGSTVGFSIRNH</sequence>
<proteinExistence type="predicted"/>
<dbReference type="SUPFAM" id="SSF47384">
    <property type="entry name" value="Homodimeric domain of signal transducing histidine kinase"/>
    <property type="match status" value="1"/>
</dbReference>
<keyword evidence="13" id="KW-0732">Signal</keyword>
<dbReference type="STRING" id="1229780.BN381_30012"/>
<evidence type="ECO:0000256" key="9">
    <source>
        <dbReference type="ARBA" id="ARBA00023012"/>
    </source>
</evidence>
<dbReference type="CDD" id="cd00075">
    <property type="entry name" value="HATPase"/>
    <property type="match status" value="1"/>
</dbReference>
<keyword evidence="17" id="KW-1185">Reference proteome</keyword>
<dbReference type="SUPFAM" id="SSF158472">
    <property type="entry name" value="HAMP domain-like"/>
    <property type="match status" value="1"/>
</dbReference>
<evidence type="ECO:0000313" key="17">
    <source>
        <dbReference type="Proteomes" id="UP000018291"/>
    </source>
</evidence>
<evidence type="ECO:0000256" key="4">
    <source>
        <dbReference type="ARBA" id="ARBA00022553"/>
    </source>
</evidence>
<keyword evidence="7 16" id="KW-0418">Kinase</keyword>
<comment type="caution">
    <text evidence="16">The sequence shown here is derived from an EMBL/GenBank/DDBJ whole genome shotgun (WGS) entry which is preliminary data.</text>
</comment>
<keyword evidence="8 12" id="KW-1133">Transmembrane helix</keyword>
<keyword evidence="6 12" id="KW-0812">Transmembrane</keyword>
<evidence type="ECO:0000256" key="13">
    <source>
        <dbReference type="SAM" id="SignalP"/>
    </source>
</evidence>
<dbReference type="PRINTS" id="PR00344">
    <property type="entry name" value="BCTRLSENSOR"/>
</dbReference>
<dbReference type="CDD" id="cd06225">
    <property type="entry name" value="HAMP"/>
    <property type="match status" value="1"/>
</dbReference>
<dbReference type="InterPro" id="IPR036890">
    <property type="entry name" value="HATPase_C_sf"/>
</dbReference>
<feature type="region of interest" description="Disordered" evidence="11">
    <location>
        <begin position="452"/>
        <end position="476"/>
    </location>
</feature>
<dbReference type="PROSITE" id="PS50109">
    <property type="entry name" value="HIS_KIN"/>
    <property type="match status" value="1"/>
</dbReference>
<dbReference type="AlphaFoldDB" id="R4Z3H5"/>
<gene>
    <name evidence="16" type="ORF">BN381_30012</name>
</gene>
<dbReference type="InterPro" id="IPR050428">
    <property type="entry name" value="TCS_sensor_his_kinase"/>
</dbReference>
<dbReference type="InterPro" id="IPR004358">
    <property type="entry name" value="Sig_transdc_His_kin-like_C"/>
</dbReference>
<evidence type="ECO:0000256" key="1">
    <source>
        <dbReference type="ARBA" id="ARBA00000085"/>
    </source>
</evidence>
<dbReference type="Gene3D" id="1.10.287.130">
    <property type="match status" value="1"/>
</dbReference>
<dbReference type="PANTHER" id="PTHR45436">
    <property type="entry name" value="SENSOR HISTIDINE KINASE YKOH"/>
    <property type="match status" value="1"/>
</dbReference>
<dbReference type="PANTHER" id="PTHR45436:SF5">
    <property type="entry name" value="SENSOR HISTIDINE KINASE TRCS"/>
    <property type="match status" value="1"/>
</dbReference>
<dbReference type="GO" id="GO:0005886">
    <property type="term" value="C:plasma membrane"/>
    <property type="evidence" value="ECO:0007669"/>
    <property type="project" value="UniProtKB-SubCell"/>
</dbReference>
<dbReference type="Proteomes" id="UP000018291">
    <property type="component" value="Unassembled WGS sequence"/>
</dbReference>
<organism evidence="16 17">
    <name type="scientific">Candidatus Neomicrothrix parvicella RN1</name>
    <dbReference type="NCBI Taxonomy" id="1229780"/>
    <lineage>
        <taxon>Bacteria</taxon>
        <taxon>Bacillati</taxon>
        <taxon>Actinomycetota</taxon>
        <taxon>Acidimicrobiia</taxon>
        <taxon>Acidimicrobiales</taxon>
        <taxon>Microthrixaceae</taxon>
        <taxon>Candidatus Neomicrothrix</taxon>
    </lineage>
</organism>
<feature type="chain" id="PRO_5004374574" description="histidine kinase" evidence="13">
    <location>
        <begin position="19"/>
        <end position="476"/>
    </location>
</feature>
<protein>
    <recommendedName>
        <fullName evidence="3">histidine kinase</fullName>
        <ecNumber evidence="3">2.7.13.3</ecNumber>
    </recommendedName>
</protein>
<feature type="region of interest" description="Disordered" evidence="11">
    <location>
        <begin position="374"/>
        <end position="393"/>
    </location>
</feature>
<dbReference type="SMART" id="SM00304">
    <property type="entry name" value="HAMP"/>
    <property type="match status" value="1"/>
</dbReference>
<feature type="compositionally biased region" description="Gly residues" evidence="11">
    <location>
        <begin position="459"/>
        <end position="468"/>
    </location>
</feature>
<evidence type="ECO:0000313" key="16">
    <source>
        <dbReference type="EMBL" id="CCM63816.1"/>
    </source>
</evidence>
<evidence type="ECO:0000256" key="11">
    <source>
        <dbReference type="SAM" id="MobiDB-lite"/>
    </source>
</evidence>
<name>R4Z3H5_9ACTN</name>
<feature type="transmembrane region" description="Helical" evidence="12">
    <location>
        <begin position="168"/>
        <end position="186"/>
    </location>
</feature>
<dbReference type="InterPro" id="IPR003594">
    <property type="entry name" value="HATPase_dom"/>
</dbReference>
<dbReference type="Pfam" id="PF00672">
    <property type="entry name" value="HAMP"/>
    <property type="match status" value="1"/>
</dbReference>
<dbReference type="EC" id="2.7.13.3" evidence="3"/>
<reference evidence="16 17" key="1">
    <citation type="journal article" date="2013" name="ISME J.">
        <title>Metabolic model for the filamentous 'Candidatus Microthrix parvicella' based on genomic and metagenomic analyses.</title>
        <authorList>
            <person name="Jon McIlroy S."/>
            <person name="Kristiansen R."/>
            <person name="Albertsen M."/>
            <person name="Michael Karst S."/>
            <person name="Rossetti S."/>
            <person name="Lund Nielsen J."/>
            <person name="Tandoi V."/>
            <person name="James Seviour R."/>
            <person name="Nielsen P.H."/>
        </authorList>
    </citation>
    <scope>NUCLEOTIDE SEQUENCE [LARGE SCALE GENOMIC DNA]</scope>
    <source>
        <strain evidence="16 17">RN1</strain>
    </source>
</reference>
<dbReference type="Pfam" id="PF02518">
    <property type="entry name" value="HATPase_c"/>
    <property type="match status" value="1"/>
</dbReference>
<feature type="domain" description="HAMP" evidence="15">
    <location>
        <begin position="187"/>
        <end position="240"/>
    </location>
</feature>
<accession>R4Z3H5</accession>
<evidence type="ECO:0000256" key="12">
    <source>
        <dbReference type="SAM" id="Phobius"/>
    </source>
</evidence>